<name>A0A9W7CP29_9STRA</name>
<dbReference type="PANTHER" id="PTHR22538:SF1">
    <property type="entry name" value="VWFD DOMAIN-CONTAINING PROTEIN"/>
    <property type="match status" value="1"/>
</dbReference>
<proteinExistence type="predicted"/>
<dbReference type="Proteomes" id="UP001165083">
    <property type="component" value="Unassembled WGS sequence"/>
</dbReference>
<keyword evidence="2" id="KW-1185">Reference proteome</keyword>
<protein>
    <submittedName>
        <fullName evidence="1">Unnamed protein product</fullName>
    </submittedName>
</protein>
<accession>A0A9W7CP29</accession>
<sequence>MPISRQSLVYQNEKYSTKQQNAAYIAAQQAYAGNVSAAMCSDNPNGIFSQYQTVMNLVAEVVPHKSPENDALVEFQSCAKGLDESLFGRSYKDTFYRPELNHADTVFLAGDGWYKDSQKPVKWFECLL</sequence>
<reference evidence="1" key="1">
    <citation type="submission" date="2023-04" db="EMBL/GenBank/DDBJ databases">
        <title>Phytophthora lilii NBRC 32176.</title>
        <authorList>
            <person name="Ichikawa N."/>
            <person name="Sato H."/>
            <person name="Tonouchi N."/>
        </authorList>
    </citation>
    <scope>NUCLEOTIDE SEQUENCE</scope>
    <source>
        <strain evidence="1">NBRC 32176</strain>
    </source>
</reference>
<organism evidence="1 2">
    <name type="scientific">Phytophthora lilii</name>
    <dbReference type="NCBI Taxonomy" id="2077276"/>
    <lineage>
        <taxon>Eukaryota</taxon>
        <taxon>Sar</taxon>
        <taxon>Stramenopiles</taxon>
        <taxon>Oomycota</taxon>
        <taxon>Peronosporomycetes</taxon>
        <taxon>Peronosporales</taxon>
        <taxon>Peronosporaceae</taxon>
        <taxon>Phytophthora</taxon>
    </lineage>
</organism>
<gene>
    <name evidence="1" type="ORF">Plil01_001570000</name>
</gene>
<evidence type="ECO:0000313" key="2">
    <source>
        <dbReference type="Proteomes" id="UP001165083"/>
    </source>
</evidence>
<dbReference type="PANTHER" id="PTHR22538">
    <property type="entry name" value="CILIA- AND FLAGELLA-ASSOCIATED PROTEIN 74"/>
    <property type="match status" value="1"/>
</dbReference>
<evidence type="ECO:0000313" key="1">
    <source>
        <dbReference type="EMBL" id="GMF37262.1"/>
    </source>
</evidence>
<dbReference type="OrthoDB" id="155775at2759"/>
<comment type="caution">
    <text evidence="1">The sequence shown here is derived from an EMBL/GenBank/DDBJ whole genome shotgun (WGS) entry which is preliminary data.</text>
</comment>
<dbReference type="AlphaFoldDB" id="A0A9W7CP29"/>
<dbReference type="EMBL" id="BSXW01001502">
    <property type="protein sequence ID" value="GMF37262.1"/>
    <property type="molecule type" value="Genomic_DNA"/>
</dbReference>